<keyword evidence="1" id="KW-0732">Signal</keyword>
<dbReference type="AlphaFoldDB" id="A0A6B1G0P1"/>
<accession>A0A6B1G0P1</accession>
<gene>
    <name evidence="2" type="ORF">F4148_04300</name>
</gene>
<evidence type="ECO:0000313" key="2">
    <source>
        <dbReference type="EMBL" id="MYH60996.1"/>
    </source>
</evidence>
<name>A0A6B1G0P1_9CHLR</name>
<protein>
    <submittedName>
        <fullName evidence="2">Uncharacterized protein</fullName>
    </submittedName>
</protein>
<evidence type="ECO:0000256" key="1">
    <source>
        <dbReference type="SAM" id="SignalP"/>
    </source>
</evidence>
<feature type="chain" id="PRO_5025419496" evidence="1">
    <location>
        <begin position="27"/>
        <end position="321"/>
    </location>
</feature>
<comment type="caution">
    <text evidence="2">The sequence shown here is derived from an EMBL/GenBank/DDBJ whole genome shotgun (WGS) entry which is preliminary data.</text>
</comment>
<sequence length="321" mass="33243">MLKRRVRFWAAIMLIAVIAVSGCAPRAGQGSIEADADQLVIDLPALVLDFGADGMATIKNAALADLVGSLGVDMDLAVPAEMVFMMEASNIQHIQVSNTPEGLLLLVNGRSIPNISYDGDSLNALPGALSSFGMVIPMADLLFALVDRIGIGVIARFPVAPGADEIPLYVAGDSDAAMAAQAAQEEFLAAVGTPPRINLPIFYEADGSFSIGDMSIDEMNAMTGGALGGLALTIGQIGMAGALGISQLGISTNVDGITISIDGDALPTLDWSDGKASNLIELVTSIPLLDMAMPGMGSMMPTILQILPLVQATEFDLTLHF</sequence>
<proteinExistence type="predicted"/>
<organism evidence="2">
    <name type="scientific">Caldilineaceae bacterium SB0675_bin_29</name>
    <dbReference type="NCBI Taxonomy" id="2605266"/>
    <lineage>
        <taxon>Bacteria</taxon>
        <taxon>Bacillati</taxon>
        <taxon>Chloroflexota</taxon>
        <taxon>Caldilineae</taxon>
        <taxon>Caldilineales</taxon>
        <taxon>Caldilineaceae</taxon>
    </lineage>
</organism>
<dbReference type="EMBL" id="VYDA01000161">
    <property type="protein sequence ID" value="MYH60996.1"/>
    <property type="molecule type" value="Genomic_DNA"/>
</dbReference>
<reference evidence="2" key="1">
    <citation type="submission" date="2019-09" db="EMBL/GenBank/DDBJ databases">
        <title>Characterisation of the sponge microbiome using genome-centric metagenomics.</title>
        <authorList>
            <person name="Engelberts J.P."/>
            <person name="Robbins S.J."/>
            <person name="De Goeij J.M."/>
            <person name="Aranda M."/>
            <person name="Bell S.C."/>
            <person name="Webster N.S."/>
        </authorList>
    </citation>
    <scope>NUCLEOTIDE SEQUENCE</scope>
    <source>
        <strain evidence="2">SB0675_bin_29</strain>
    </source>
</reference>
<dbReference type="PROSITE" id="PS51257">
    <property type="entry name" value="PROKAR_LIPOPROTEIN"/>
    <property type="match status" value="1"/>
</dbReference>
<feature type="signal peptide" evidence="1">
    <location>
        <begin position="1"/>
        <end position="26"/>
    </location>
</feature>